<protein>
    <submittedName>
        <fullName evidence="3">CRISPR-associated protein, MJ1666 family</fullName>
    </submittedName>
</protein>
<dbReference type="PANTHER" id="PTHR37169:SF1">
    <property type="entry name" value="CRISPR SYSTEM ENDORIBONUCLEASE CSX1"/>
    <property type="match status" value="1"/>
</dbReference>
<dbReference type="AlphaFoldDB" id="H1L114"/>
<evidence type="ECO:0000259" key="2">
    <source>
        <dbReference type="Pfam" id="PF22230"/>
    </source>
</evidence>
<gene>
    <name evidence="3" type="ORF">MetfoDRAFT_1738</name>
</gene>
<dbReference type="NCBIfam" id="TIGR02549">
    <property type="entry name" value="CRISPR_DxTHG"/>
    <property type="match status" value="1"/>
</dbReference>
<feature type="domain" description="CRISPR system endoribonuclease Csx1-like HEPN" evidence="1">
    <location>
        <begin position="251"/>
        <end position="310"/>
    </location>
</feature>
<evidence type="ECO:0000313" key="3">
    <source>
        <dbReference type="EMBL" id="EHP84225.1"/>
    </source>
</evidence>
<comment type="caution">
    <text evidence="3">The sequence shown here is derived from an EMBL/GenBank/DDBJ whole genome shotgun (WGS) entry which is preliminary data.</text>
</comment>
<accession>H1L114</accession>
<dbReference type="InterPro" id="IPR013383">
    <property type="entry name" value="CRISPR-assoc_prot_DxTHG_CS"/>
</dbReference>
<dbReference type="OrthoDB" id="102285at2157"/>
<dbReference type="InterPro" id="IPR052875">
    <property type="entry name" value="CRISPR_assoc_ribonuclease"/>
</dbReference>
<feature type="domain" description="CRISPR system endoribonuclease Csx1 CARF" evidence="2">
    <location>
        <begin position="3"/>
        <end position="87"/>
    </location>
</feature>
<keyword evidence="4" id="KW-1185">Reference proteome</keyword>
<dbReference type="InterPro" id="IPR053857">
    <property type="entry name" value="Csx1_CARF"/>
</dbReference>
<evidence type="ECO:0000259" key="1">
    <source>
        <dbReference type="Pfam" id="PF09455"/>
    </source>
</evidence>
<proteinExistence type="predicted"/>
<dbReference type="STRING" id="647171.MetfoDRAFT_1738"/>
<dbReference type="InterPro" id="IPR010171">
    <property type="entry name" value="CRISPR_Csx1"/>
</dbReference>
<dbReference type="PANTHER" id="PTHR37169">
    <property type="entry name" value="CRISPR SYSTEM ENDORIBONUCLEASE CSX1-RELATED"/>
    <property type="match status" value="1"/>
</dbReference>
<dbReference type="EMBL" id="AGJL01000057">
    <property type="protein sequence ID" value="EHP84225.1"/>
    <property type="molecule type" value="Genomic_DNA"/>
</dbReference>
<dbReference type="Gene3D" id="3.40.50.10640">
    <property type="entry name" value="SSO1389-like"/>
    <property type="match status" value="1"/>
</dbReference>
<evidence type="ECO:0000313" key="4">
    <source>
        <dbReference type="Proteomes" id="UP000003706"/>
    </source>
</evidence>
<name>H1L114_9EURY</name>
<sequence length="370" mass="42831">MKDYDVIVCPGVGTFPNGSFNGRLLDYYSYVLYKLSQIIPKDNIEIHMDITHGLNYMPALTYKAIKELLGILAITNKAKFYVYNSDPYSKGGKKELYIHTVENREILPSSSTDAIDDKKLIDDSNLEGKERGEIRKKLNTNKTIKELKNKKQNINAFLSSFVYALPLIYSTFYVEDWEIKDIIDEILSIYLSNIDVGLENKTIKRKIGLDVGFDALVKAYFTAKVCKVDEFIKDELSLGEITKMGKILFRNNNRFLKSEIDNSICRILINNDTGGQWILLREFRKDLSDEFNIRNFLAHAGFEKNLVEIKAHERGTNKNCPKDKSYLRYSPNYIKEKNGVKKLIYKRESNNEEINVLEKLEEAFINEFNK</sequence>
<dbReference type="Proteomes" id="UP000003706">
    <property type="component" value="Unassembled WGS sequence"/>
</dbReference>
<dbReference type="SUPFAM" id="SSF160980">
    <property type="entry name" value="SSO1389-like"/>
    <property type="match status" value="1"/>
</dbReference>
<dbReference type="Pfam" id="PF22230">
    <property type="entry name" value="Csx1_CARF"/>
    <property type="match status" value="1"/>
</dbReference>
<dbReference type="InterPro" id="IPR019016">
    <property type="entry name" value="Csx1-like_HEPN"/>
</dbReference>
<organism evidence="3 4">
    <name type="scientific">Methanotorris formicicus Mc-S-70</name>
    <dbReference type="NCBI Taxonomy" id="647171"/>
    <lineage>
        <taxon>Archaea</taxon>
        <taxon>Methanobacteriati</taxon>
        <taxon>Methanobacteriota</taxon>
        <taxon>Methanomada group</taxon>
        <taxon>Methanococci</taxon>
        <taxon>Methanococcales</taxon>
        <taxon>Methanocaldococcaceae</taxon>
        <taxon>Methanotorris</taxon>
    </lineage>
</organism>
<dbReference type="Pfam" id="PF09455">
    <property type="entry name" value="Csx1_HEPN"/>
    <property type="match status" value="1"/>
</dbReference>
<dbReference type="NCBIfam" id="TIGR01897">
    <property type="entry name" value="cas_MJ1666"/>
    <property type="match status" value="1"/>
</dbReference>
<reference evidence="3 4" key="1">
    <citation type="submission" date="2011-09" db="EMBL/GenBank/DDBJ databases">
        <title>The draft genome of Methanotorris formicicus Mc-S-70.</title>
        <authorList>
            <consortium name="US DOE Joint Genome Institute (JGI-PGF)"/>
            <person name="Lucas S."/>
            <person name="Han J."/>
            <person name="Lapidus A."/>
            <person name="Cheng J.-F."/>
            <person name="Goodwin L."/>
            <person name="Pitluck S."/>
            <person name="Peters L."/>
            <person name="Land M.L."/>
            <person name="Hauser L."/>
            <person name="Sieprawska-Lupa M."/>
            <person name="Takai K."/>
            <person name="Miyazaki J."/>
            <person name="Whitman W."/>
            <person name="Woyke T.J."/>
        </authorList>
    </citation>
    <scope>NUCLEOTIDE SEQUENCE [LARGE SCALE GENOMIC DNA]</scope>
    <source>
        <strain evidence="3 4">Mc-S-70</strain>
    </source>
</reference>